<evidence type="ECO:0008006" key="3">
    <source>
        <dbReference type="Google" id="ProtNLM"/>
    </source>
</evidence>
<dbReference type="Gene3D" id="3.50.7.10">
    <property type="entry name" value="GroEL"/>
    <property type="match status" value="1"/>
</dbReference>
<dbReference type="Proteomes" id="UP001591681">
    <property type="component" value="Unassembled WGS sequence"/>
</dbReference>
<dbReference type="InterPro" id="IPR027409">
    <property type="entry name" value="GroEL-like_apical_dom_sf"/>
</dbReference>
<evidence type="ECO:0000313" key="1">
    <source>
        <dbReference type="EMBL" id="KAL2083680.1"/>
    </source>
</evidence>
<sequence>MSRLCNKTPSICKDEPLSDGEIDRKITLLRQIVSSCYGPRGRLKQVHNNVGSQIQTTSTSAVLLRAIQTSEPLLKLLIVSLQNHIQRYSDCGLFAAILCLGLVENAKQLNSRTRVVVSVYRHLQELCNAYLMGQECKCKIKIDFSSCQELLVVARSTIISKPVCGLNPAETFHISTLVMKAFLQTIPTNPSDSVRLGRTVMVALEGEAVEKSAVLPGVLIDMPEIFPSEAVEKFESSPCRVAVFNASLSGDLSEIGKTALEIHHGADLEANILDKLLKLGEQMTKDGVKLVMCQRVIHPVLQQYLREHGIMVVERFGIALLDPIIYVTGAQAMATLHTPVPSEAYGQVAALRRDHFGSRPMLHLIPCGSPVVSTMVLCHRNETMLNELKLACERAMHVLRLTLKEPYALLGAGCTEAHLAAYVRHMSQKTLGASAALGCNPSDILQVTDAFCQSLETVAMALQHNGGHSLIDLMYGHHWTSPSAEDMHTDTPQSCGCGLISNSAASQWVHLNTRYPDFCPVPPTNSASHICVLDSFLAKVNALNVAIEMANLLLEIKYSIRDVN</sequence>
<dbReference type="PANTHER" id="PTHR46787">
    <property type="entry name" value="SYNDROMES PUTATIVE CHAPERONIN-RELATED"/>
    <property type="match status" value="1"/>
</dbReference>
<accession>A0ABD1JAT2</accession>
<dbReference type="Gene3D" id="3.30.260.10">
    <property type="entry name" value="TCP-1-like chaperonin intermediate domain"/>
    <property type="match status" value="1"/>
</dbReference>
<gene>
    <name evidence="1" type="ORF">ACEWY4_021453</name>
</gene>
<dbReference type="EMBL" id="JBHFQA010000018">
    <property type="protein sequence ID" value="KAL2083680.1"/>
    <property type="molecule type" value="Genomic_DNA"/>
</dbReference>
<dbReference type="InterPro" id="IPR027410">
    <property type="entry name" value="TCP-1-like_intermed_sf"/>
</dbReference>
<dbReference type="InterPro" id="IPR028790">
    <property type="entry name" value="MKKS"/>
</dbReference>
<evidence type="ECO:0000313" key="2">
    <source>
        <dbReference type="Proteomes" id="UP001591681"/>
    </source>
</evidence>
<comment type="caution">
    <text evidence="1">The sequence shown here is derived from an EMBL/GenBank/DDBJ whole genome shotgun (WGS) entry which is preliminary data.</text>
</comment>
<dbReference type="PANTHER" id="PTHR46787:SF1">
    <property type="entry name" value="MOLECULAR CHAPERONE MKKS"/>
    <property type="match status" value="1"/>
</dbReference>
<dbReference type="SUPFAM" id="SSF52029">
    <property type="entry name" value="GroEL apical domain-like"/>
    <property type="match status" value="1"/>
</dbReference>
<keyword evidence="2" id="KW-1185">Reference proteome</keyword>
<dbReference type="InterPro" id="IPR002423">
    <property type="entry name" value="Cpn60/GroEL/TCP-1"/>
</dbReference>
<dbReference type="Gene3D" id="1.10.560.10">
    <property type="entry name" value="GroEL-like equatorial domain"/>
    <property type="match status" value="1"/>
</dbReference>
<name>A0ABD1JAT2_9TELE</name>
<dbReference type="Pfam" id="PF00118">
    <property type="entry name" value="Cpn60_TCP1"/>
    <property type="match status" value="1"/>
</dbReference>
<dbReference type="AlphaFoldDB" id="A0ABD1JAT2"/>
<proteinExistence type="predicted"/>
<dbReference type="SUPFAM" id="SSF48592">
    <property type="entry name" value="GroEL equatorial domain-like"/>
    <property type="match status" value="1"/>
</dbReference>
<organism evidence="1 2">
    <name type="scientific">Coilia grayii</name>
    <name type="common">Gray's grenadier anchovy</name>
    <dbReference type="NCBI Taxonomy" id="363190"/>
    <lineage>
        <taxon>Eukaryota</taxon>
        <taxon>Metazoa</taxon>
        <taxon>Chordata</taxon>
        <taxon>Craniata</taxon>
        <taxon>Vertebrata</taxon>
        <taxon>Euteleostomi</taxon>
        <taxon>Actinopterygii</taxon>
        <taxon>Neopterygii</taxon>
        <taxon>Teleostei</taxon>
        <taxon>Clupei</taxon>
        <taxon>Clupeiformes</taxon>
        <taxon>Clupeoidei</taxon>
        <taxon>Engraulidae</taxon>
        <taxon>Coilinae</taxon>
        <taxon>Coilia</taxon>
    </lineage>
</organism>
<protein>
    <recommendedName>
        <fullName evidence="3">McKusick-Kaufman syndrome</fullName>
    </recommendedName>
</protein>
<reference evidence="1 2" key="1">
    <citation type="submission" date="2024-09" db="EMBL/GenBank/DDBJ databases">
        <title>A chromosome-level genome assembly of Gray's grenadier anchovy, Coilia grayii.</title>
        <authorList>
            <person name="Fu Z."/>
        </authorList>
    </citation>
    <scope>NUCLEOTIDE SEQUENCE [LARGE SCALE GENOMIC DNA]</scope>
    <source>
        <strain evidence="1">G4</strain>
        <tissue evidence="1">Muscle</tissue>
    </source>
</reference>
<dbReference type="InterPro" id="IPR027413">
    <property type="entry name" value="GROEL-like_equatorial_sf"/>
</dbReference>